<dbReference type="Pfam" id="PF00847">
    <property type="entry name" value="AP2"/>
    <property type="match status" value="1"/>
</dbReference>
<keyword evidence="3" id="KW-0611">Plant defense</keyword>
<evidence type="ECO:0000256" key="2">
    <source>
        <dbReference type="ARBA" id="ARBA00022745"/>
    </source>
</evidence>
<dbReference type="PRINTS" id="PR00367">
    <property type="entry name" value="ETHRSPELEMNT"/>
</dbReference>
<protein>
    <submittedName>
        <fullName evidence="10">DORNROSCHEN-like protein</fullName>
    </submittedName>
</protein>
<evidence type="ECO:0000313" key="11">
    <source>
        <dbReference type="Proteomes" id="UP000585474"/>
    </source>
</evidence>
<dbReference type="GO" id="GO:0006952">
    <property type="term" value="P:defense response"/>
    <property type="evidence" value="ECO:0007669"/>
    <property type="project" value="UniProtKB-KW"/>
</dbReference>
<evidence type="ECO:0000256" key="5">
    <source>
        <dbReference type="ARBA" id="ARBA00023125"/>
    </source>
</evidence>
<keyword evidence="5" id="KW-0238">DNA-binding</keyword>
<sequence length="328" mass="36782">MEEALRMLNDSLTHQPEPDPFLQPLKRVTTAANKRSLRDGGDGGCGTQMRYRGVRRRPWGRYAAEIRDPQSKERRWLGTFDTAEEAACAYDCAARAMRGVKARTNFAYPTVTTLPPPPSLTDNFLPRFHYKKPSVRDIPAPTSSFISSLSSPHGNFSVPPPQRSTSLNTLLFPNLFKPSLTCEQFPNVSRSTSVFVNASDNYPGSNQIRPETEYHNPGQSDDGLDFFRSEPSDSGLLQEVLHGFYPKPASKGDELSVTQNQNCTNEVFNEMMGIESDHFGLHFDEFGSPAVAHSSIPVPEESCEHVFQFHELVSARRLPFSYDVEFIE</sequence>
<dbReference type="SUPFAM" id="SSF54171">
    <property type="entry name" value="DNA-binding domain"/>
    <property type="match status" value="1"/>
</dbReference>
<dbReference type="FunFam" id="3.30.730.10:FF:000001">
    <property type="entry name" value="Ethylene-responsive transcription factor 2"/>
    <property type="match status" value="1"/>
</dbReference>
<dbReference type="EMBL" id="BJWL01000013">
    <property type="protein sequence ID" value="GFZ00052.1"/>
    <property type="molecule type" value="Genomic_DNA"/>
</dbReference>
<dbReference type="PANTHER" id="PTHR31677:SF146">
    <property type="entry name" value="ETHYLENE-RESPONSIVE TRANSCRIPTION FACTOR ESR2"/>
    <property type="match status" value="1"/>
</dbReference>
<name>A0A7J0FMW0_9ERIC</name>
<organism evidence="10 11">
    <name type="scientific">Actinidia rufa</name>
    <dbReference type="NCBI Taxonomy" id="165716"/>
    <lineage>
        <taxon>Eukaryota</taxon>
        <taxon>Viridiplantae</taxon>
        <taxon>Streptophyta</taxon>
        <taxon>Embryophyta</taxon>
        <taxon>Tracheophyta</taxon>
        <taxon>Spermatophyta</taxon>
        <taxon>Magnoliopsida</taxon>
        <taxon>eudicotyledons</taxon>
        <taxon>Gunneridae</taxon>
        <taxon>Pentapetalae</taxon>
        <taxon>asterids</taxon>
        <taxon>Ericales</taxon>
        <taxon>Actinidiaceae</taxon>
        <taxon>Actinidia</taxon>
    </lineage>
</organism>
<dbReference type="InterPro" id="IPR036955">
    <property type="entry name" value="AP2/ERF_dom_sf"/>
</dbReference>
<dbReference type="SMART" id="SM00380">
    <property type="entry name" value="AP2"/>
    <property type="match status" value="1"/>
</dbReference>
<dbReference type="AlphaFoldDB" id="A0A7J0FMW0"/>
<evidence type="ECO:0000256" key="1">
    <source>
        <dbReference type="ARBA" id="ARBA00004123"/>
    </source>
</evidence>
<accession>A0A7J0FMW0</accession>
<gene>
    <name evidence="10" type="ORF">Acr_13g0014510</name>
</gene>
<evidence type="ECO:0000256" key="8">
    <source>
        <dbReference type="SAM" id="MobiDB-lite"/>
    </source>
</evidence>
<comment type="caution">
    <text evidence="10">The sequence shown here is derived from an EMBL/GenBank/DDBJ whole genome shotgun (WGS) entry which is preliminary data.</text>
</comment>
<keyword evidence="2" id="KW-0936">Ethylene signaling pathway</keyword>
<dbReference type="Proteomes" id="UP000585474">
    <property type="component" value="Unassembled WGS sequence"/>
</dbReference>
<dbReference type="Gene3D" id="3.30.730.10">
    <property type="entry name" value="AP2/ERF domain"/>
    <property type="match status" value="1"/>
</dbReference>
<keyword evidence="7" id="KW-0539">Nucleus</keyword>
<dbReference type="GO" id="GO:0009873">
    <property type="term" value="P:ethylene-activated signaling pathway"/>
    <property type="evidence" value="ECO:0007669"/>
    <property type="project" value="UniProtKB-KW"/>
</dbReference>
<keyword evidence="11" id="KW-1185">Reference proteome</keyword>
<dbReference type="GO" id="GO:0003677">
    <property type="term" value="F:DNA binding"/>
    <property type="evidence" value="ECO:0007669"/>
    <property type="project" value="UniProtKB-KW"/>
</dbReference>
<evidence type="ECO:0000313" key="10">
    <source>
        <dbReference type="EMBL" id="GFZ00052.1"/>
    </source>
</evidence>
<dbReference type="GO" id="GO:0005634">
    <property type="term" value="C:nucleus"/>
    <property type="evidence" value="ECO:0007669"/>
    <property type="project" value="UniProtKB-SubCell"/>
</dbReference>
<dbReference type="GO" id="GO:0003700">
    <property type="term" value="F:DNA-binding transcription factor activity"/>
    <property type="evidence" value="ECO:0007669"/>
    <property type="project" value="InterPro"/>
</dbReference>
<dbReference type="CDD" id="cd00018">
    <property type="entry name" value="AP2"/>
    <property type="match status" value="1"/>
</dbReference>
<evidence type="ECO:0000259" key="9">
    <source>
        <dbReference type="PROSITE" id="PS51032"/>
    </source>
</evidence>
<dbReference type="PANTHER" id="PTHR31677">
    <property type="entry name" value="AP2 DOMAIN CLASS TRANSCRIPTION FACTOR"/>
    <property type="match status" value="1"/>
</dbReference>
<dbReference type="OrthoDB" id="1902708at2759"/>
<dbReference type="InterPro" id="IPR001471">
    <property type="entry name" value="AP2/ERF_dom"/>
</dbReference>
<evidence type="ECO:0000256" key="3">
    <source>
        <dbReference type="ARBA" id="ARBA00022821"/>
    </source>
</evidence>
<feature type="region of interest" description="Disordered" evidence="8">
    <location>
        <begin position="1"/>
        <end position="20"/>
    </location>
</feature>
<proteinExistence type="predicted"/>
<evidence type="ECO:0000256" key="7">
    <source>
        <dbReference type="ARBA" id="ARBA00023242"/>
    </source>
</evidence>
<evidence type="ECO:0000256" key="4">
    <source>
        <dbReference type="ARBA" id="ARBA00023015"/>
    </source>
</evidence>
<evidence type="ECO:0000256" key="6">
    <source>
        <dbReference type="ARBA" id="ARBA00023163"/>
    </source>
</evidence>
<dbReference type="PROSITE" id="PS51032">
    <property type="entry name" value="AP2_ERF"/>
    <property type="match status" value="1"/>
</dbReference>
<keyword evidence="6" id="KW-0804">Transcription</keyword>
<comment type="subcellular location">
    <subcellularLocation>
        <location evidence="1">Nucleus</location>
    </subcellularLocation>
</comment>
<keyword evidence="4" id="KW-0805">Transcription regulation</keyword>
<feature type="domain" description="AP2/ERF" evidence="9">
    <location>
        <begin position="50"/>
        <end position="107"/>
    </location>
</feature>
<reference evidence="10 11" key="1">
    <citation type="submission" date="2019-07" db="EMBL/GenBank/DDBJ databases">
        <title>De Novo Assembly of kiwifruit Actinidia rufa.</title>
        <authorList>
            <person name="Sugita-Konishi S."/>
            <person name="Sato K."/>
            <person name="Mori E."/>
            <person name="Abe Y."/>
            <person name="Kisaki G."/>
            <person name="Hamano K."/>
            <person name="Suezawa K."/>
            <person name="Otani M."/>
            <person name="Fukuda T."/>
            <person name="Manabe T."/>
            <person name="Gomi K."/>
            <person name="Tabuchi M."/>
            <person name="Akimitsu K."/>
            <person name="Kataoka I."/>
        </authorList>
    </citation>
    <scope>NUCLEOTIDE SEQUENCE [LARGE SCALE GENOMIC DNA]</scope>
    <source>
        <strain evidence="11">cv. Fuchu</strain>
    </source>
</reference>
<dbReference type="InterPro" id="IPR016177">
    <property type="entry name" value="DNA-bd_dom_sf"/>
</dbReference>